<protein>
    <recommendedName>
        <fullName evidence="4 6">dTDP-4-dehydrorhamnose reductase</fullName>
        <ecNumber evidence="3 6">1.1.1.133</ecNumber>
    </recommendedName>
</protein>
<dbReference type="Proteomes" id="UP000042527">
    <property type="component" value="Unassembled WGS sequence"/>
</dbReference>
<evidence type="ECO:0000256" key="3">
    <source>
        <dbReference type="ARBA" id="ARBA00012929"/>
    </source>
</evidence>
<gene>
    <name evidence="8" type="ORF">TPHV1_10071</name>
</gene>
<keyword evidence="9" id="KW-1185">Reference proteome</keyword>
<sequence>MRVDLAQVIVSIIQKQIPTGVYHYSNEGNISWYDFACEIYTQGKHLNVIHNDCDIIPCTSSEFPQKAKRPSYSLLDKTKIKTALQIMVPDWKESLKNYLKELR</sequence>
<comment type="catalytic activity">
    <reaction evidence="5">
        <text>dTDP-beta-L-rhamnose + NADP(+) = dTDP-4-dehydro-beta-L-rhamnose + NADPH + H(+)</text>
        <dbReference type="Rhea" id="RHEA:21796"/>
        <dbReference type="ChEBI" id="CHEBI:15378"/>
        <dbReference type="ChEBI" id="CHEBI:57510"/>
        <dbReference type="ChEBI" id="CHEBI:57783"/>
        <dbReference type="ChEBI" id="CHEBI:58349"/>
        <dbReference type="ChEBI" id="CHEBI:62830"/>
        <dbReference type="EC" id="1.1.1.133"/>
    </reaction>
</comment>
<evidence type="ECO:0000256" key="6">
    <source>
        <dbReference type="RuleBase" id="RU364082"/>
    </source>
</evidence>
<reference evidence="9" key="1">
    <citation type="submission" date="2015-01" db="EMBL/GenBank/DDBJ databases">
        <authorList>
            <person name="Manzoor Shahid"/>
            <person name="Zubair Saima"/>
        </authorList>
    </citation>
    <scope>NUCLEOTIDE SEQUENCE [LARGE SCALE GENOMIC DNA]</scope>
    <source>
        <strain evidence="9">V1</strain>
    </source>
</reference>
<dbReference type="Gene3D" id="3.40.50.720">
    <property type="entry name" value="NAD(P)-binding Rossmann-like Domain"/>
    <property type="match status" value="1"/>
</dbReference>
<accession>A0A0B7GPM6</accession>
<evidence type="ECO:0000256" key="2">
    <source>
        <dbReference type="ARBA" id="ARBA00010944"/>
    </source>
</evidence>
<comment type="similarity">
    <text evidence="2 6">Belongs to the dTDP-4-dehydrorhamnose reductase family.</text>
</comment>
<comment type="pathway">
    <text evidence="1 6">Carbohydrate biosynthesis; dTDP-L-rhamnose biosynthesis.</text>
</comment>
<dbReference type="InterPro" id="IPR005913">
    <property type="entry name" value="dTDP_dehydrorham_reduct"/>
</dbReference>
<comment type="function">
    <text evidence="6">Catalyzes the reduction of dTDP-6-deoxy-L-lyxo-4-hexulose to yield dTDP-L-rhamnose.</text>
</comment>
<feature type="domain" description="RmlD-like substrate binding" evidence="7">
    <location>
        <begin position="4"/>
        <end position="102"/>
    </location>
</feature>
<dbReference type="SUPFAM" id="SSF51735">
    <property type="entry name" value="NAD(P)-binding Rossmann-fold domains"/>
    <property type="match status" value="1"/>
</dbReference>
<dbReference type="EMBL" id="CDNC01000001">
    <property type="protein sequence ID" value="CEM60403.1"/>
    <property type="molecule type" value="Genomic_DNA"/>
</dbReference>
<organism evidence="8 9">
    <name type="scientific">Treponema phagedenis</name>
    <dbReference type="NCBI Taxonomy" id="162"/>
    <lineage>
        <taxon>Bacteria</taxon>
        <taxon>Pseudomonadati</taxon>
        <taxon>Spirochaetota</taxon>
        <taxon>Spirochaetia</taxon>
        <taxon>Spirochaetales</taxon>
        <taxon>Treponemataceae</taxon>
        <taxon>Treponema</taxon>
    </lineage>
</organism>
<dbReference type="Pfam" id="PF04321">
    <property type="entry name" value="RmlD_sub_bind"/>
    <property type="match status" value="1"/>
</dbReference>
<dbReference type="Gene3D" id="3.90.25.10">
    <property type="entry name" value="UDP-galactose 4-epimerase, domain 1"/>
    <property type="match status" value="1"/>
</dbReference>
<dbReference type="EC" id="1.1.1.133" evidence="3 6"/>
<dbReference type="RefSeq" id="WP_024752516.1">
    <property type="nucleotide sequence ID" value="NZ_CP042814.1"/>
</dbReference>
<name>A0A0B7GPM6_TREPH</name>
<keyword evidence="6" id="KW-0521">NADP</keyword>
<dbReference type="UniPathway" id="UPA00124"/>
<evidence type="ECO:0000313" key="9">
    <source>
        <dbReference type="Proteomes" id="UP000042527"/>
    </source>
</evidence>
<dbReference type="InterPro" id="IPR029903">
    <property type="entry name" value="RmlD-like-bd"/>
</dbReference>
<evidence type="ECO:0000256" key="1">
    <source>
        <dbReference type="ARBA" id="ARBA00004781"/>
    </source>
</evidence>
<dbReference type="GeneID" id="57753562"/>
<keyword evidence="6 8" id="KW-0560">Oxidoreductase</keyword>
<dbReference type="PANTHER" id="PTHR10491">
    <property type="entry name" value="DTDP-4-DEHYDRORHAMNOSE REDUCTASE"/>
    <property type="match status" value="1"/>
</dbReference>
<evidence type="ECO:0000256" key="5">
    <source>
        <dbReference type="ARBA" id="ARBA00048200"/>
    </source>
</evidence>
<evidence type="ECO:0000313" key="8">
    <source>
        <dbReference type="EMBL" id="CEM60403.1"/>
    </source>
</evidence>
<evidence type="ECO:0000256" key="4">
    <source>
        <dbReference type="ARBA" id="ARBA00017099"/>
    </source>
</evidence>
<dbReference type="GO" id="GO:0019305">
    <property type="term" value="P:dTDP-rhamnose biosynthetic process"/>
    <property type="evidence" value="ECO:0007669"/>
    <property type="project" value="UniProtKB-UniPathway"/>
</dbReference>
<dbReference type="AlphaFoldDB" id="A0A0B7GPM6"/>
<proteinExistence type="inferred from homology"/>
<dbReference type="PANTHER" id="PTHR10491:SF4">
    <property type="entry name" value="METHIONINE ADENOSYLTRANSFERASE 2 SUBUNIT BETA"/>
    <property type="match status" value="1"/>
</dbReference>
<dbReference type="InterPro" id="IPR036291">
    <property type="entry name" value="NAD(P)-bd_dom_sf"/>
</dbReference>
<evidence type="ECO:0000259" key="7">
    <source>
        <dbReference type="Pfam" id="PF04321"/>
    </source>
</evidence>
<dbReference type="GO" id="GO:0008831">
    <property type="term" value="F:dTDP-4-dehydrorhamnose reductase activity"/>
    <property type="evidence" value="ECO:0007669"/>
    <property type="project" value="UniProtKB-EC"/>
</dbReference>
<dbReference type="GO" id="GO:0005829">
    <property type="term" value="C:cytosol"/>
    <property type="evidence" value="ECO:0007669"/>
    <property type="project" value="TreeGrafter"/>
</dbReference>